<dbReference type="GO" id="GO:0035082">
    <property type="term" value="P:axoneme assembly"/>
    <property type="evidence" value="ECO:0007669"/>
    <property type="project" value="TreeGrafter"/>
</dbReference>
<dbReference type="Pfam" id="PF04712">
    <property type="entry name" value="Radial_spoke"/>
    <property type="match status" value="1"/>
</dbReference>
<gene>
    <name evidence="7" type="ORF">PPAR00522_LOCUS16795</name>
</gene>
<evidence type="ECO:0000256" key="6">
    <source>
        <dbReference type="SAM" id="MobiDB-lite"/>
    </source>
</evidence>
<feature type="region of interest" description="Disordered" evidence="6">
    <location>
        <begin position="457"/>
        <end position="482"/>
    </location>
</feature>
<dbReference type="GO" id="GO:0001534">
    <property type="term" value="C:radial spoke"/>
    <property type="evidence" value="ECO:0007669"/>
    <property type="project" value="InterPro"/>
</dbReference>
<dbReference type="AlphaFoldDB" id="A0A7S0V944"/>
<keyword evidence="2" id="KW-0963">Cytoplasm</keyword>
<comment type="subcellular location">
    <subcellularLocation>
        <location evidence="1">Cytoplasm</location>
        <location evidence="1">Cytoskeleton</location>
        <location evidence="1">Cilium axoneme</location>
    </subcellularLocation>
</comment>
<evidence type="ECO:0000313" key="7">
    <source>
        <dbReference type="EMBL" id="CAD8783725.1"/>
    </source>
</evidence>
<accession>A0A7S0V944</accession>
<evidence type="ECO:0000256" key="1">
    <source>
        <dbReference type="ARBA" id="ARBA00004430"/>
    </source>
</evidence>
<dbReference type="GO" id="GO:0060294">
    <property type="term" value="P:cilium movement involved in cell motility"/>
    <property type="evidence" value="ECO:0007669"/>
    <property type="project" value="InterPro"/>
</dbReference>
<evidence type="ECO:0000256" key="3">
    <source>
        <dbReference type="ARBA" id="ARBA00023069"/>
    </source>
</evidence>
<reference evidence="7" key="1">
    <citation type="submission" date="2021-01" db="EMBL/GenBank/DDBJ databases">
        <authorList>
            <person name="Corre E."/>
            <person name="Pelletier E."/>
            <person name="Niang G."/>
            <person name="Scheremetjew M."/>
            <person name="Finn R."/>
            <person name="Kale V."/>
            <person name="Holt S."/>
            <person name="Cochrane G."/>
            <person name="Meng A."/>
            <person name="Brown T."/>
            <person name="Cohen L."/>
        </authorList>
    </citation>
    <scope>NUCLEOTIDE SEQUENCE</scope>
    <source>
        <strain evidence="7">SAG 63-3</strain>
    </source>
</reference>
<keyword evidence="5" id="KW-0966">Cell projection</keyword>
<sequence>MSQIAIEKSLQLLKELRTTNGSVHEEIRQLLVKLLDEKPKDAYASLESLLGPIEATFNARESLPLVPQTSSASAAKTVATLNVFGPPDSRIDPDTGEAMEPEGTNDYECEDVEGDAELFDALGVGLGRREMTTIALTVKFLGEDLKRNVATVRFFGKFFGIQGDYFVFETTLKENPEMPEAPEGQVPYEPYGEGANAYVYYVCSYLGGPMTQLPYVLPSQIKAARAVKHFLTGKLDAPVSSYPPFPGSESNFLRCQIARIAASTICCPVGLFEADEETNEVNKAEEFTPKSGREMSLAINWSHRYSHLKMQGRCELYKREPPEELEEEADIEKFYNEEEREVPPPPLRTLDKDAPLYSQPILAVRAAKAVKEAGIGKPLPPPPVPATASGAANILPAWTSLSSSTAPGFQGLVGGVRSNTWPGAVCACRGTHFTNIYVGWGVKEEYYKPAPPPLVAPDFTELPAESNDLPPKPAAPEEEEDA</sequence>
<evidence type="ECO:0000256" key="5">
    <source>
        <dbReference type="ARBA" id="ARBA00023273"/>
    </source>
</evidence>
<dbReference type="InterPro" id="IPR006802">
    <property type="entry name" value="Radial_spoke"/>
</dbReference>
<protein>
    <submittedName>
        <fullName evidence="7">Uncharacterized protein</fullName>
    </submittedName>
</protein>
<evidence type="ECO:0000256" key="4">
    <source>
        <dbReference type="ARBA" id="ARBA00023212"/>
    </source>
</evidence>
<keyword evidence="3" id="KW-0969">Cilium</keyword>
<dbReference type="PANTHER" id="PTHR13159:SF0">
    <property type="entry name" value="RADIAL SPOKE HEAD 6 HOMOLOG A"/>
    <property type="match status" value="1"/>
</dbReference>
<organism evidence="7">
    <name type="scientific">Polytomella parva</name>
    <dbReference type="NCBI Taxonomy" id="51329"/>
    <lineage>
        <taxon>Eukaryota</taxon>
        <taxon>Viridiplantae</taxon>
        <taxon>Chlorophyta</taxon>
        <taxon>core chlorophytes</taxon>
        <taxon>Chlorophyceae</taxon>
        <taxon>CS clade</taxon>
        <taxon>Chlamydomonadales</taxon>
        <taxon>Chlamydomonadaceae</taxon>
        <taxon>Polytomella</taxon>
    </lineage>
</organism>
<keyword evidence="4" id="KW-0206">Cytoskeleton</keyword>
<dbReference type="EMBL" id="HBFM01025968">
    <property type="protein sequence ID" value="CAD8783725.1"/>
    <property type="molecule type" value="Transcribed_RNA"/>
</dbReference>
<proteinExistence type="predicted"/>
<evidence type="ECO:0000256" key="2">
    <source>
        <dbReference type="ARBA" id="ARBA00022490"/>
    </source>
</evidence>
<dbReference type="PANTHER" id="PTHR13159">
    <property type="entry name" value="RADIAL SPOKEHEAD-RELATED"/>
    <property type="match status" value="1"/>
</dbReference>
<name>A0A7S0V944_9CHLO</name>